<keyword evidence="3" id="KW-1185">Reference proteome</keyword>
<protein>
    <submittedName>
        <fullName evidence="2">Surface protease GP63, putative</fullName>
    </submittedName>
</protein>
<gene>
    <name evidence="2" type="ORF">MOQ_010190</name>
</gene>
<keyword evidence="1" id="KW-0472">Membrane</keyword>
<keyword evidence="1" id="KW-0812">Transmembrane</keyword>
<comment type="caution">
    <text evidence="2">The sequence shown here is derived from an EMBL/GenBank/DDBJ whole genome shotgun (WGS) entry which is preliminary data.</text>
</comment>
<keyword evidence="2" id="KW-0378">Hydrolase</keyword>
<dbReference type="GO" id="GO:0006508">
    <property type="term" value="P:proteolysis"/>
    <property type="evidence" value="ECO:0007669"/>
    <property type="project" value="UniProtKB-KW"/>
</dbReference>
<evidence type="ECO:0000313" key="2">
    <source>
        <dbReference type="EMBL" id="EKF26132.1"/>
    </source>
</evidence>
<keyword evidence="2" id="KW-0645">Protease</keyword>
<feature type="transmembrane region" description="Helical" evidence="1">
    <location>
        <begin position="37"/>
        <end position="58"/>
    </location>
</feature>
<accession>K2NAV0</accession>
<sequence length="70" mass="8016">MESVRTRCVWPPLWSPVTLLLVLHADASLARSHFLFLLPLFSLPFSSHSQAALLLLLITRKHEMQFTQAM</sequence>
<feature type="non-terminal residue" evidence="2">
    <location>
        <position position="70"/>
    </location>
</feature>
<organism evidence="2 3">
    <name type="scientific">Trypanosoma cruzi marinkellei</name>
    <dbReference type="NCBI Taxonomy" id="85056"/>
    <lineage>
        <taxon>Eukaryota</taxon>
        <taxon>Discoba</taxon>
        <taxon>Euglenozoa</taxon>
        <taxon>Kinetoplastea</taxon>
        <taxon>Metakinetoplastina</taxon>
        <taxon>Trypanosomatida</taxon>
        <taxon>Trypanosomatidae</taxon>
        <taxon>Trypanosoma</taxon>
        <taxon>Schizotrypanum</taxon>
    </lineage>
</organism>
<reference evidence="2 3" key="1">
    <citation type="journal article" date="2012" name="BMC Genomics">
        <title>Comparative genomic analysis of human infective Trypanosoma cruzi lineages with the bat-restricted subspecies T. cruzi marinkellei.</title>
        <authorList>
            <person name="Franzen O."/>
            <person name="Talavera-Lopez C."/>
            <person name="Ochaya S."/>
            <person name="Butler C.E."/>
            <person name="Messenger L.A."/>
            <person name="Lewis M.D."/>
            <person name="Llewellyn M.S."/>
            <person name="Marinkelle C.J."/>
            <person name="Tyler K.M."/>
            <person name="Miles M.A."/>
            <person name="Andersson B."/>
        </authorList>
    </citation>
    <scope>NUCLEOTIDE SEQUENCE [LARGE SCALE GENOMIC DNA]</scope>
    <source>
        <strain evidence="2 3">B7</strain>
    </source>
</reference>
<name>K2NAV0_TRYCR</name>
<evidence type="ECO:0000256" key="1">
    <source>
        <dbReference type="SAM" id="Phobius"/>
    </source>
</evidence>
<dbReference type="Proteomes" id="UP000007350">
    <property type="component" value="Unassembled WGS sequence"/>
</dbReference>
<keyword evidence="1" id="KW-1133">Transmembrane helix</keyword>
<dbReference type="GO" id="GO:0008233">
    <property type="term" value="F:peptidase activity"/>
    <property type="evidence" value="ECO:0007669"/>
    <property type="project" value="UniProtKB-KW"/>
</dbReference>
<evidence type="ECO:0000313" key="3">
    <source>
        <dbReference type="Proteomes" id="UP000007350"/>
    </source>
</evidence>
<dbReference type="OrthoDB" id="10450835at2759"/>
<dbReference type="EMBL" id="AHKC01021956">
    <property type="protein sequence ID" value="EKF26132.1"/>
    <property type="molecule type" value="Genomic_DNA"/>
</dbReference>
<proteinExistence type="predicted"/>
<dbReference type="AlphaFoldDB" id="K2NAV0"/>